<dbReference type="GO" id="GO:0005737">
    <property type="term" value="C:cytoplasm"/>
    <property type="evidence" value="ECO:0007669"/>
    <property type="project" value="TreeGrafter"/>
</dbReference>
<dbReference type="GO" id="GO:0031177">
    <property type="term" value="F:phosphopantetheine binding"/>
    <property type="evidence" value="ECO:0007669"/>
    <property type="project" value="InterPro"/>
</dbReference>
<dbReference type="NCBIfam" id="TIGR01733">
    <property type="entry name" value="AA-adenyl-dom"/>
    <property type="match status" value="2"/>
</dbReference>
<comment type="similarity">
    <text evidence="5">Belongs to the NRP synthetase family.</text>
</comment>
<dbReference type="PROSITE" id="PS00012">
    <property type="entry name" value="PHOSPHOPANTETHEINE"/>
    <property type="match status" value="1"/>
</dbReference>
<dbReference type="FunFam" id="3.30.559.30:FF:000003">
    <property type="entry name" value="Nonribosomal peptide synthase SidD"/>
    <property type="match status" value="1"/>
</dbReference>
<dbReference type="CDD" id="cd19542">
    <property type="entry name" value="CT_NRPS-like"/>
    <property type="match status" value="1"/>
</dbReference>
<dbReference type="InterPro" id="IPR042099">
    <property type="entry name" value="ANL_N_sf"/>
</dbReference>
<dbReference type="PANTHER" id="PTHR45527:SF16">
    <property type="entry name" value="NONRIBOSOMAL PEPTIDE SYNTHASE ATNA-RELATED"/>
    <property type="match status" value="1"/>
</dbReference>
<dbReference type="Gene3D" id="3.30.559.10">
    <property type="entry name" value="Chloramphenicol acetyltransferase-like domain"/>
    <property type="match status" value="2"/>
</dbReference>
<dbReference type="PROSITE" id="PS00455">
    <property type="entry name" value="AMP_BINDING"/>
    <property type="match status" value="1"/>
</dbReference>
<name>A0A8H4M4Y2_9EURO</name>
<dbReference type="Gene3D" id="3.30.300.30">
    <property type="match status" value="2"/>
</dbReference>
<dbReference type="PANTHER" id="PTHR45527">
    <property type="entry name" value="NONRIBOSOMAL PEPTIDE SYNTHETASE"/>
    <property type="match status" value="1"/>
</dbReference>
<feature type="domain" description="Carrier" evidence="6">
    <location>
        <begin position="1855"/>
        <end position="1931"/>
    </location>
</feature>
<feature type="domain" description="Carrier" evidence="6">
    <location>
        <begin position="749"/>
        <end position="823"/>
    </location>
</feature>
<organism evidence="7 8">
    <name type="scientific">Aspergillus fumigatiaffinis</name>
    <dbReference type="NCBI Taxonomy" id="340414"/>
    <lineage>
        <taxon>Eukaryota</taxon>
        <taxon>Fungi</taxon>
        <taxon>Dikarya</taxon>
        <taxon>Ascomycota</taxon>
        <taxon>Pezizomycotina</taxon>
        <taxon>Eurotiomycetes</taxon>
        <taxon>Eurotiomycetidae</taxon>
        <taxon>Eurotiales</taxon>
        <taxon>Aspergillaceae</taxon>
        <taxon>Aspergillus</taxon>
        <taxon>Aspergillus subgen. Fumigati</taxon>
    </lineage>
</organism>
<gene>
    <name evidence="7" type="ORF">CNMCM6805_002144</name>
</gene>
<sequence length="2386" mass="262395">MLNDHLQAEKIPLWLFFSAAWAVTLRCFTECERVYLWVGEEPTKPDGTVDLLTSPIDAETTMRALCQSQQWTRICQPRPGVLSNVGIVFEVAEPVEDRNRMPSSSTLPIGCDLALCVNGDNKRDGQPLVSLHYRDFLLSPAAAINLADTVQQVISSGLSRMDDPIVSLQLCSPAQYEQIHRWSPENDLVKEQQTVTSCPPWYHGLCNLARLRPDQLAIDAWNGEWTYHQLYEISSRVAALLQHRGIGPGMMIPVCYEKSAWAIAAAIGVHKTGAAFVPLDPGLPASRLQAILETVQAPWVVTSSQQKALFETKHEPQATVMVIDAETADSLPSPEKWTGSLGARARDPAYGLFVSGSTGRPKGCVVSHGAFASIAAHAEALQLNDSSRALQFASLAFGVSINEIYGTLAVGGTICLLSDADRASLRTITSAINRMRVTWAVMTPTMMGSLLPSEVPCLRTVLTGGEPLHKSQVLAWADAVHLHQVFGFTEWAGTCCVSSRIMSPADRATIGRPVPNARVWLVDPDNNKRLAPIGAVAELCVEGACLAQGYIHDSAGTSDVFVRRPDWGIGPYDGSPRMYRTGDLVRYRCDGQLTYLGRKDTQRKIRGQRVELAEVEYHLRESLPDTEKVLAEVITPLGNHDKAQQVLAAFVLPRARTEHEEETALKSSRRWFAPVDASFEAQALVALETLRARLPRYMVPDLVLRLRGVPLTISGEVDRRRLCTDANRLTRAQLLGRKDLSSDPSTDPGTETPLLLQLVLCALNLPPGASVGMGDNFFHLGGDSIKAMKLVGLAHPKGLPLTVSLIFKHPVFTDLQAALLTERGSTTLVQPDNGPTAVEETAAVPPLSRELVSMVSQQYALTEEEIEDVFPCSPLQEGMMALSIKSPGAYIARLTLTLRAGVDLPRACAAWEAVMHHNEIFRTRIVQTDSQQMLQVVMKQPPRCETCATQEEFQERLRNTRMGLGDPLVYSIVITGPPGSTQPPSLAIVLHHSIGDRWSLALARQQLDVFYARQSLEQQNQKVPRFRDFITHIRAVQGADKFWRAQFAGLTLQPFPAFPAPTYEPSTDSARKLVISIPPFGRRANYTLSTVIQLAWAVVVSRYTNSRDVVYGLTVTGRAASFTGIESIVGPTVATVPLRIQLNEEQAVEEALTALQLRVTDMAAYEQTGLQHIRNLGADAEAACQFQNHLVVQFSGDAQRSESSASVIATYDEAAARAGGFASYPLLVTCQLSNDPHTITVTADFDSRLIPAWKVERVLWTLETTLGALIKQPRRPVRDLPALSTRDHQQLLEWAPTPPPEDAECLHRVIRQNVLKWSSSEAVCAWDGRLSYHELWALSGYLARYLHHQQGVGPEVIVPLLFEKSQWLPVSILAVMRAGGAYILLDPLHPPSRLRQICEAVGSPFLVASQALTGLGQQLGCCSQVVTVAPECVALSPARSVSDVNDDDQEICPEVQPSNTVYIVFTSGSTGNPKGVVVEHRTYCSSARAHIPGLLMSRTSRVLQWAACAFDLCCLEILSTLLCGGCICIPQDTRNVDRCVAAMNELQVTLAVMTPSFARALQHQGDAQTLQTLVLGGEAASEADICRWPLRVRLLNAYGPAECSVVTTVQSDMRTASSPGNIGFPTNARCWLVHPDDPNRLVPIGAVGEMLVEGPLVGRGYLNDHVQTASVFLQPPRWLTQEFAGLPQRHLYRTGDLMYRESDGSLCFVGRKDFQIKLRGQRIELGEIEKQMQRWLRDSLDVVAELITPVDRSPLIVAFIWEADDADGKLTSSSIPGMFKWPTDSFLQKATALDSHLRQVLPASMVPSLFLPVRSMPRAQTGKTNRRLLRQTAADAFEELLRHYRLTRLEKGRGAPSSEVECTLHRIWAKVLKLPAESIGLDANFFHLGGDSISAMYLAAAARAQGLALAVSDILESPQLATMASRVAVQPLGTEVDSRHPSITPFSLVTETTRTKVTRQLVETGLLAQESQIADILPVTEGQSFFLTQWTPVHHCYFIQGPVDVDRLRDACEAAVARHSILRTAFVRAGDVIFQAVMQSIKLPFRTEKAEDLSMYCDSVWEDDCAIGSTVNQAPLRFILVSQSSTRHVFIMRLSHAQYDGVSLPVLLNDMSIAYSGDPLFQTLDFCSYVHYRSHHDHGPAFSFWRNYLRRAMIQHLPFSPFSSAFPPKSSGNPPSNTARITTAHSIVMPDPPPGITTANLVKAATAWVMHQRGSPADLVLGQAVTGRSMALPGIDTVLGACLNIIPFRVTMQPAWTVMDLLKHVQQQSTATLGYDFMDFSDIVRHCTDWPQGTRLPCVIQHQNVDQSPKLVLRDVETTTTAWSYFIPPSGLWIMSAPRGPSLQVLICTSERVMSRSTAKELVDEICDVLAIFASSPDRNLCCLHG</sequence>
<dbReference type="EMBL" id="JAAAPX010000151">
    <property type="protein sequence ID" value="KAF4228489.1"/>
    <property type="molecule type" value="Genomic_DNA"/>
</dbReference>
<dbReference type="GO" id="GO:0044550">
    <property type="term" value="P:secondary metabolite biosynthetic process"/>
    <property type="evidence" value="ECO:0007669"/>
    <property type="project" value="TreeGrafter"/>
</dbReference>
<dbReference type="InterPro" id="IPR036736">
    <property type="entry name" value="ACP-like_sf"/>
</dbReference>
<dbReference type="InterPro" id="IPR020806">
    <property type="entry name" value="PKS_PP-bd"/>
</dbReference>
<dbReference type="InterPro" id="IPR023213">
    <property type="entry name" value="CAT-like_dom_sf"/>
</dbReference>
<dbReference type="FunFam" id="1.10.1200.10:FF:000005">
    <property type="entry name" value="Nonribosomal peptide synthetase 1"/>
    <property type="match status" value="1"/>
</dbReference>
<proteinExistence type="inferred from homology"/>
<dbReference type="Pfam" id="PF00501">
    <property type="entry name" value="AMP-binding"/>
    <property type="match status" value="2"/>
</dbReference>
<dbReference type="InterPro" id="IPR000873">
    <property type="entry name" value="AMP-dep_synth/lig_dom"/>
</dbReference>
<evidence type="ECO:0000259" key="6">
    <source>
        <dbReference type="PROSITE" id="PS50075"/>
    </source>
</evidence>
<evidence type="ECO:0000313" key="7">
    <source>
        <dbReference type="EMBL" id="KAF4228489.1"/>
    </source>
</evidence>
<evidence type="ECO:0000256" key="2">
    <source>
        <dbReference type="ARBA" id="ARBA00022553"/>
    </source>
</evidence>
<dbReference type="SUPFAM" id="SSF56801">
    <property type="entry name" value="Acetyl-CoA synthetase-like"/>
    <property type="match status" value="2"/>
</dbReference>
<keyword evidence="8" id="KW-1185">Reference proteome</keyword>
<dbReference type="InterPro" id="IPR006162">
    <property type="entry name" value="Ppantetheine_attach_site"/>
</dbReference>
<accession>A0A8H4M4Y2</accession>
<keyword evidence="1" id="KW-0596">Phosphopantetheine</keyword>
<dbReference type="Gene3D" id="1.10.1200.10">
    <property type="entry name" value="ACP-like"/>
    <property type="match status" value="2"/>
</dbReference>
<dbReference type="InterPro" id="IPR020845">
    <property type="entry name" value="AMP-binding_CS"/>
</dbReference>
<dbReference type="SMART" id="SM00823">
    <property type="entry name" value="PKS_PP"/>
    <property type="match status" value="2"/>
</dbReference>
<dbReference type="CDD" id="cd19545">
    <property type="entry name" value="FUM14_C_NRPS-like"/>
    <property type="match status" value="1"/>
</dbReference>
<protein>
    <recommendedName>
        <fullName evidence="6">Carrier domain-containing protein</fullName>
    </recommendedName>
</protein>
<reference evidence="7" key="2">
    <citation type="submission" date="2020-04" db="EMBL/GenBank/DDBJ databases">
        <authorList>
            <person name="Santos R.A.C."/>
            <person name="Steenwyk J.L."/>
            <person name="Rivero-Menendez O."/>
            <person name="Mead M.E."/>
            <person name="Silva L.P."/>
            <person name="Bastos R.W."/>
            <person name="Alastruey-Izquierdo A."/>
            <person name="Goldman G.H."/>
            <person name="Rokas A."/>
        </authorList>
    </citation>
    <scope>NUCLEOTIDE SEQUENCE</scope>
    <source>
        <strain evidence="7">CNM-CM6805</strain>
    </source>
</reference>
<comment type="caution">
    <text evidence="7">The sequence shown here is derived from an EMBL/GenBank/DDBJ whole genome shotgun (WGS) entry which is preliminary data.</text>
</comment>
<dbReference type="InterPro" id="IPR001242">
    <property type="entry name" value="Condensation_dom"/>
</dbReference>
<dbReference type="SUPFAM" id="SSF52777">
    <property type="entry name" value="CoA-dependent acyltransferases"/>
    <property type="match status" value="4"/>
</dbReference>
<dbReference type="Pfam" id="PF00550">
    <property type="entry name" value="PP-binding"/>
    <property type="match status" value="2"/>
</dbReference>
<dbReference type="PROSITE" id="PS50075">
    <property type="entry name" value="CARRIER"/>
    <property type="match status" value="2"/>
</dbReference>
<evidence type="ECO:0000256" key="4">
    <source>
        <dbReference type="ARBA" id="ARBA00022737"/>
    </source>
</evidence>
<dbReference type="Gene3D" id="3.30.559.30">
    <property type="entry name" value="Nonribosomal peptide synthetase, condensation domain"/>
    <property type="match status" value="2"/>
</dbReference>
<dbReference type="Gene3D" id="3.40.50.12780">
    <property type="entry name" value="N-terminal domain of ligase-like"/>
    <property type="match status" value="2"/>
</dbReference>
<keyword evidence="3" id="KW-0436">Ligase</keyword>
<dbReference type="InterPro" id="IPR009081">
    <property type="entry name" value="PP-bd_ACP"/>
</dbReference>
<dbReference type="SUPFAM" id="SSF47336">
    <property type="entry name" value="ACP-like"/>
    <property type="match status" value="2"/>
</dbReference>
<dbReference type="InterPro" id="IPR010071">
    <property type="entry name" value="AA_adenyl_dom"/>
</dbReference>
<dbReference type="GO" id="GO:0043041">
    <property type="term" value="P:amino acid activation for nonribosomal peptide biosynthetic process"/>
    <property type="evidence" value="ECO:0007669"/>
    <property type="project" value="TreeGrafter"/>
</dbReference>
<keyword evidence="2" id="KW-0597">Phosphoprotein</keyword>
<keyword evidence="4" id="KW-0677">Repeat</keyword>
<dbReference type="FunFam" id="3.30.300.30:FF:000015">
    <property type="entry name" value="Nonribosomal peptide synthase SidD"/>
    <property type="match status" value="2"/>
</dbReference>
<dbReference type="Pfam" id="PF00668">
    <property type="entry name" value="Condensation"/>
    <property type="match status" value="2"/>
</dbReference>
<evidence type="ECO:0000256" key="3">
    <source>
        <dbReference type="ARBA" id="ARBA00022598"/>
    </source>
</evidence>
<dbReference type="CDD" id="cd05918">
    <property type="entry name" value="A_NRPS_SidN3_like"/>
    <property type="match status" value="2"/>
</dbReference>
<dbReference type="InterPro" id="IPR045851">
    <property type="entry name" value="AMP-bd_C_sf"/>
</dbReference>
<evidence type="ECO:0000256" key="5">
    <source>
        <dbReference type="ARBA" id="ARBA00029454"/>
    </source>
</evidence>
<evidence type="ECO:0000256" key="1">
    <source>
        <dbReference type="ARBA" id="ARBA00022450"/>
    </source>
</evidence>
<dbReference type="Proteomes" id="UP000653565">
    <property type="component" value="Unassembled WGS sequence"/>
</dbReference>
<evidence type="ECO:0000313" key="8">
    <source>
        <dbReference type="Proteomes" id="UP000653565"/>
    </source>
</evidence>
<dbReference type="GO" id="GO:0016874">
    <property type="term" value="F:ligase activity"/>
    <property type="evidence" value="ECO:0007669"/>
    <property type="project" value="UniProtKB-KW"/>
</dbReference>
<reference evidence="7" key="1">
    <citation type="journal article" date="2020" name="bioRxiv">
        <title>Genomic and phenotypic heterogeneity of clinical isolates of the human pathogens Aspergillus fumigatus, Aspergillus lentulus and Aspergillus fumigatiaffinis.</title>
        <authorList>
            <person name="dos Santos R.A.C."/>
            <person name="Steenwyk J.L."/>
            <person name="Rivero-Menendez O."/>
            <person name="Mead M.E."/>
            <person name="Silva L.P."/>
            <person name="Bastos R.W."/>
            <person name="Alastruey-Izquierdo A."/>
            <person name="Goldman G.H."/>
            <person name="Rokas A."/>
        </authorList>
    </citation>
    <scope>NUCLEOTIDE SEQUENCE</scope>
    <source>
        <strain evidence="7">CNM-CM6805</strain>
    </source>
</reference>